<dbReference type="GO" id="GO:0036054">
    <property type="term" value="F:protein-malonyllysine demalonylase activity"/>
    <property type="evidence" value="ECO:0007669"/>
    <property type="project" value="InterPro"/>
</dbReference>
<dbReference type="CDD" id="cd01412">
    <property type="entry name" value="SIRT5_Af1_CobB"/>
    <property type="match status" value="1"/>
</dbReference>
<dbReference type="InterPro" id="IPR003000">
    <property type="entry name" value="Sirtuin"/>
</dbReference>
<name>A0AAN7H644_9PEZI</name>
<keyword evidence="4" id="KW-0862">Zinc</keyword>
<dbReference type="InterPro" id="IPR027546">
    <property type="entry name" value="Sirtuin_class_III"/>
</dbReference>
<gene>
    <name evidence="6" type="ORF">QBC38DRAFT_463070</name>
</gene>
<dbReference type="SUPFAM" id="SSF52467">
    <property type="entry name" value="DHS-like NAD/FAD-binding domain"/>
    <property type="match status" value="1"/>
</dbReference>
<reference evidence="6" key="1">
    <citation type="journal article" date="2023" name="Mol. Phylogenet. Evol.">
        <title>Genome-scale phylogeny and comparative genomics of the fungal order Sordariales.</title>
        <authorList>
            <person name="Hensen N."/>
            <person name="Bonometti L."/>
            <person name="Westerberg I."/>
            <person name="Brannstrom I.O."/>
            <person name="Guillou S."/>
            <person name="Cros-Aarteil S."/>
            <person name="Calhoun S."/>
            <person name="Haridas S."/>
            <person name="Kuo A."/>
            <person name="Mondo S."/>
            <person name="Pangilinan J."/>
            <person name="Riley R."/>
            <person name="LaButti K."/>
            <person name="Andreopoulos B."/>
            <person name="Lipzen A."/>
            <person name="Chen C."/>
            <person name="Yan M."/>
            <person name="Daum C."/>
            <person name="Ng V."/>
            <person name="Clum A."/>
            <person name="Steindorff A."/>
            <person name="Ohm R.A."/>
            <person name="Martin F."/>
            <person name="Silar P."/>
            <person name="Natvig D.O."/>
            <person name="Lalanne C."/>
            <person name="Gautier V."/>
            <person name="Ament-Velasquez S.L."/>
            <person name="Kruys A."/>
            <person name="Hutchinson M.I."/>
            <person name="Powell A.J."/>
            <person name="Barry K."/>
            <person name="Miller A.N."/>
            <person name="Grigoriev I.V."/>
            <person name="Debuchy R."/>
            <person name="Gladieux P."/>
            <person name="Hiltunen Thoren M."/>
            <person name="Johannesson H."/>
        </authorList>
    </citation>
    <scope>NUCLEOTIDE SEQUENCE</scope>
    <source>
        <strain evidence="6">CBS 990.96</strain>
    </source>
</reference>
<feature type="binding site" evidence="4">
    <location>
        <position position="186"/>
    </location>
    <ligand>
        <name>Zn(2+)</name>
        <dbReference type="ChEBI" id="CHEBI:29105"/>
    </ligand>
</feature>
<dbReference type="PROSITE" id="PS50305">
    <property type="entry name" value="SIRTUIN"/>
    <property type="match status" value="1"/>
</dbReference>
<dbReference type="Gene3D" id="3.40.50.1220">
    <property type="entry name" value="TPP-binding domain"/>
    <property type="match status" value="1"/>
</dbReference>
<dbReference type="Pfam" id="PF02146">
    <property type="entry name" value="SIR2"/>
    <property type="match status" value="1"/>
</dbReference>
<feature type="binding site" evidence="4">
    <location>
        <position position="137"/>
    </location>
    <ligand>
        <name>Zn(2+)</name>
        <dbReference type="ChEBI" id="CHEBI:29105"/>
    </ligand>
</feature>
<evidence type="ECO:0000256" key="4">
    <source>
        <dbReference type="PROSITE-ProRule" id="PRU00236"/>
    </source>
</evidence>
<dbReference type="GO" id="GO:0070403">
    <property type="term" value="F:NAD+ binding"/>
    <property type="evidence" value="ECO:0007669"/>
    <property type="project" value="InterPro"/>
</dbReference>
<reference evidence="6" key="2">
    <citation type="submission" date="2023-05" db="EMBL/GenBank/DDBJ databases">
        <authorList>
            <consortium name="Lawrence Berkeley National Laboratory"/>
            <person name="Steindorff A."/>
            <person name="Hensen N."/>
            <person name="Bonometti L."/>
            <person name="Westerberg I."/>
            <person name="Brannstrom I.O."/>
            <person name="Guillou S."/>
            <person name="Cros-Aarteil S."/>
            <person name="Calhoun S."/>
            <person name="Haridas S."/>
            <person name="Kuo A."/>
            <person name="Mondo S."/>
            <person name="Pangilinan J."/>
            <person name="Riley R."/>
            <person name="Labutti K."/>
            <person name="Andreopoulos B."/>
            <person name="Lipzen A."/>
            <person name="Chen C."/>
            <person name="Yanf M."/>
            <person name="Daum C."/>
            <person name="Ng V."/>
            <person name="Clum A."/>
            <person name="Ohm R."/>
            <person name="Martin F."/>
            <person name="Silar P."/>
            <person name="Natvig D."/>
            <person name="Lalanne C."/>
            <person name="Gautier V."/>
            <person name="Ament-Velasquez S.L."/>
            <person name="Kruys A."/>
            <person name="Hutchinson M.I."/>
            <person name="Powell A.J."/>
            <person name="Barry K."/>
            <person name="Miller A.N."/>
            <person name="Grigoriev I.V."/>
            <person name="Debuchy R."/>
            <person name="Gladieux P."/>
            <person name="Thoren M.H."/>
            <person name="Johannesson H."/>
        </authorList>
    </citation>
    <scope>NUCLEOTIDE SEQUENCE</scope>
    <source>
        <strain evidence="6">CBS 990.96</strain>
    </source>
</reference>
<evidence type="ECO:0000256" key="3">
    <source>
        <dbReference type="ARBA" id="ARBA00023027"/>
    </source>
</evidence>
<dbReference type="GO" id="GO:0036055">
    <property type="term" value="F:protein-succinyllysine desuccinylase activity"/>
    <property type="evidence" value="ECO:0007669"/>
    <property type="project" value="InterPro"/>
</dbReference>
<protein>
    <submittedName>
        <fullName evidence="6">NAD-dependent protein deacylase</fullName>
    </submittedName>
</protein>
<dbReference type="AlphaFoldDB" id="A0AAN7H644"/>
<accession>A0AAN7H644</accession>
<sequence length="309" mass="33782">MAPPKTYSSISAFHSKLLGAKRILAVCGAGLSASSGLPTFRGKGGMWRNHEAMSLATLDAFERDPGLVWMFYGYRRHMALTVKPNAAHYALAELARKVPGFMCLTQNVDNLHIRASHPPSQLKLLHGSLFSIKCTRCSFLQPSNADDPFCPALAPASLPPPPNQPHPILDPNTPLPSVPAQDLPHCPKCQIGLQRPGVVWFGEQLDHQMLEDIDKWIEAEKVDLVLVIGTSGVVWPAAGFSEQARTKGETSVVVVNMELEEGGRNNRPEKEDFGFEGDAAVLLPRLLEPIIGRMVVEEEGEVRWVGGRS</sequence>
<keyword evidence="3" id="KW-0520">NAD</keyword>
<evidence type="ECO:0000313" key="7">
    <source>
        <dbReference type="Proteomes" id="UP001301958"/>
    </source>
</evidence>
<dbReference type="InterPro" id="IPR050134">
    <property type="entry name" value="NAD-dep_sirtuin_deacylases"/>
</dbReference>
<dbReference type="PANTHER" id="PTHR11085">
    <property type="entry name" value="NAD-DEPENDENT PROTEIN DEACYLASE SIRTUIN-5, MITOCHONDRIAL-RELATED"/>
    <property type="match status" value="1"/>
</dbReference>
<keyword evidence="4" id="KW-0479">Metal-binding</keyword>
<dbReference type="EMBL" id="MU865287">
    <property type="protein sequence ID" value="KAK4232547.1"/>
    <property type="molecule type" value="Genomic_DNA"/>
</dbReference>
<feature type="active site" description="Proton acceptor" evidence="4">
    <location>
        <position position="126"/>
    </location>
</feature>
<dbReference type="InterPro" id="IPR029035">
    <property type="entry name" value="DHS-like_NAD/FAD-binding_dom"/>
</dbReference>
<keyword evidence="7" id="KW-1185">Reference proteome</keyword>
<organism evidence="6 7">
    <name type="scientific">Podospora fimiseda</name>
    <dbReference type="NCBI Taxonomy" id="252190"/>
    <lineage>
        <taxon>Eukaryota</taxon>
        <taxon>Fungi</taxon>
        <taxon>Dikarya</taxon>
        <taxon>Ascomycota</taxon>
        <taxon>Pezizomycotina</taxon>
        <taxon>Sordariomycetes</taxon>
        <taxon>Sordariomycetidae</taxon>
        <taxon>Sordariales</taxon>
        <taxon>Podosporaceae</taxon>
        <taxon>Podospora</taxon>
    </lineage>
</organism>
<feature type="domain" description="Deacetylase sirtuin-type" evidence="5">
    <location>
        <begin position="3"/>
        <end position="302"/>
    </location>
</feature>
<dbReference type="Proteomes" id="UP001301958">
    <property type="component" value="Unassembled WGS sequence"/>
</dbReference>
<evidence type="ECO:0000256" key="2">
    <source>
        <dbReference type="ARBA" id="ARBA00022679"/>
    </source>
</evidence>
<evidence type="ECO:0000313" key="6">
    <source>
        <dbReference type="EMBL" id="KAK4232547.1"/>
    </source>
</evidence>
<comment type="caution">
    <text evidence="6">The sequence shown here is derived from an EMBL/GenBank/DDBJ whole genome shotgun (WGS) entry which is preliminary data.</text>
</comment>
<keyword evidence="2" id="KW-0808">Transferase</keyword>
<dbReference type="Gene3D" id="3.30.1600.10">
    <property type="entry name" value="SIR2/SIRT2 'Small Domain"/>
    <property type="match status" value="1"/>
</dbReference>
<dbReference type="PANTHER" id="PTHR11085:SF10">
    <property type="entry name" value="NAD-DEPENDENT PROTEIN DEACYLASE SIRTUIN-5, MITOCHONDRIAL-RELATED"/>
    <property type="match status" value="1"/>
</dbReference>
<dbReference type="InterPro" id="IPR026591">
    <property type="entry name" value="Sirtuin_cat_small_dom_sf"/>
</dbReference>
<comment type="similarity">
    <text evidence="1">Belongs to the sirtuin family. Class I subfamily.</text>
</comment>
<dbReference type="GO" id="GO:0046872">
    <property type="term" value="F:metal ion binding"/>
    <property type="evidence" value="ECO:0007669"/>
    <property type="project" value="UniProtKB-KW"/>
</dbReference>
<feature type="binding site" evidence="4">
    <location>
        <position position="134"/>
    </location>
    <ligand>
        <name>Zn(2+)</name>
        <dbReference type="ChEBI" id="CHEBI:29105"/>
    </ligand>
</feature>
<feature type="binding site" evidence="4">
    <location>
        <position position="189"/>
    </location>
    <ligand>
        <name>Zn(2+)</name>
        <dbReference type="ChEBI" id="CHEBI:29105"/>
    </ligand>
</feature>
<evidence type="ECO:0000256" key="1">
    <source>
        <dbReference type="ARBA" id="ARBA00006924"/>
    </source>
</evidence>
<evidence type="ECO:0000259" key="5">
    <source>
        <dbReference type="PROSITE" id="PS50305"/>
    </source>
</evidence>
<dbReference type="GO" id="GO:0017136">
    <property type="term" value="F:histone deacetylase activity, NAD-dependent"/>
    <property type="evidence" value="ECO:0007669"/>
    <property type="project" value="TreeGrafter"/>
</dbReference>
<dbReference type="GO" id="GO:0005634">
    <property type="term" value="C:nucleus"/>
    <property type="evidence" value="ECO:0007669"/>
    <property type="project" value="TreeGrafter"/>
</dbReference>
<dbReference type="InterPro" id="IPR026590">
    <property type="entry name" value="Ssirtuin_cat_dom"/>
</dbReference>
<proteinExistence type="inferred from homology"/>